<name>A0A6V7TMU1_MELEN</name>
<protein>
    <submittedName>
        <fullName evidence="1">Uncharacterized protein</fullName>
    </submittedName>
</protein>
<accession>A0A6V7TMU1</accession>
<gene>
    <name evidence="1" type="ORF">MENT_LOCUS1632</name>
</gene>
<organism evidence="1 2">
    <name type="scientific">Meloidogyne enterolobii</name>
    <name type="common">Root-knot nematode worm</name>
    <name type="synonym">Meloidogyne mayaguensis</name>
    <dbReference type="NCBI Taxonomy" id="390850"/>
    <lineage>
        <taxon>Eukaryota</taxon>
        <taxon>Metazoa</taxon>
        <taxon>Ecdysozoa</taxon>
        <taxon>Nematoda</taxon>
        <taxon>Chromadorea</taxon>
        <taxon>Rhabditida</taxon>
        <taxon>Tylenchina</taxon>
        <taxon>Tylenchomorpha</taxon>
        <taxon>Tylenchoidea</taxon>
        <taxon>Meloidogynidae</taxon>
        <taxon>Meloidogyninae</taxon>
        <taxon>Meloidogyne</taxon>
    </lineage>
</organism>
<sequence length="43" mass="5194">MNKRKFVGVSLVLQQIYYFNQLTIKIKGKKYFMEDVEKIIILL</sequence>
<evidence type="ECO:0000313" key="1">
    <source>
        <dbReference type="EMBL" id="CAD2126680.1"/>
    </source>
</evidence>
<evidence type="ECO:0000313" key="2">
    <source>
        <dbReference type="Proteomes" id="UP000580250"/>
    </source>
</evidence>
<dbReference type="EMBL" id="CAJEWN010000005">
    <property type="protein sequence ID" value="CAD2126680.1"/>
    <property type="molecule type" value="Genomic_DNA"/>
</dbReference>
<reference evidence="1 2" key="1">
    <citation type="submission" date="2020-08" db="EMBL/GenBank/DDBJ databases">
        <authorList>
            <person name="Koutsovoulos G."/>
            <person name="Danchin GJ E."/>
        </authorList>
    </citation>
    <scope>NUCLEOTIDE SEQUENCE [LARGE SCALE GENOMIC DNA]</scope>
</reference>
<proteinExistence type="predicted"/>
<dbReference type="Proteomes" id="UP000580250">
    <property type="component" value="Unassembled WGS sequence"/>
</dbReference>
<dbReference type="AlphaFoldDB" id="A0A6V7TMU1"/>
<comment type="caution">
    <text evidence="1">The sequence shown here is derived from an EMBL/GenBank/DDBJ whole genome shotgun (WGS) entry which is preliminary data.</text>
</comment>